<accession>A0ABP8E0D3</accession>
<dbReference type="EMBL" id="BAABAU010000001">
    <property type="protein sequence ID" value="GAA4265685.1"/>
    <property type="molecule type" value="Genomic_DNA"/>
</dbReference>
<dbReference type="RefSeq" id="WP_344794258.1">
    <property type="nucleotide sequence ID" value="NZ_BAABAU010000001.1"/>
</dbReference>
<proteinExistence type="predicted"/>
<organism evidence="1 2">
    <name type="scientific">Frondihabitans peucedani</name>
    <dbReference type="NCBI Taxonomy" id="598626"/>
    <lineage>
        <taxon>Bacteria</taxon>
        <taxon>Bacillati</taxon>
        <taxon>Actinomycetota</taxon>
        <taxon>Actinomycetes</taxon>
        <taxon>Micrococcales</taxon>
        <taxon>Microbacteriaceae</taxon>
        <taxon>Frondihabitans</taxon>
    </lineage>
</organism>
<reference evidence="2" key="1">
    <citation type="journal article" date="2019" name="Int. J. Syst. Evol. Microbiol.">
        <title>The Global Catalogue of Microorganisms (GCM) 10K type strain sequencing project: providing services to taxonomists for standard genome sequencing and annotation.</title>
        <authorList>
            <consortium name="The Broad Institute Genomics Platform"/>
            <consortium name="The Broad Institute Genome Sequencing Center for Infectious Disease"/>
            <person name="Wu L."/>
            <person name="Ma J."/>
        </authorList>
    </citation>
    <scope>NUCLEOTIDE SEQUENCE [LARGE SCALE GENOMIC DNA]</scope>
    <source>
        <strain evidence="2">JCM 17442</strain>
    </source>
</reference>
<protein>
    <submittedName>
        <fullName evidence="1">Uncharacterized protein</fullName>
    </submittedName>
</protein>
<sequence length="95" mass="10371">MNNIISLITIDGTVTTAPVLTHDNLVEFVVADDTAREFVVRIPRTDLGAHVARGARILASGAEGWVIPGRAWRDEPSRTILQAHEVQLRELAFAA</sequence>
<evidence type="ECO:0000313" key="1">
    <source>
        <dbReference type="EMBL" id="GAA4265685.1"/>
    </source>
</evidence>
<dbReference type="Proteomes" id="UP001501594">
    <property type="component" value="Unassembled WGS sequence"/>
</dbReference>
<keyword evidence="2" id="KW-1185">Reference proteome</keyword>
<evidence type="ECO:0000313" key="2">
    <source>
        <dbReference type="Proteomes" id="UP001501594"/>
    </source>
</evidence>
<gene>
    <name evidence="1" type="ORF">GCM10022256_12970</name>
</gene>
<comment type="caution">
    <text evidence="1">The sequence shown here is derived from an EMBL/GenBank/DDBJ whole genome shotgun (WGS) entry which is preliminary data.</text>
</comment>
<name>A0ABP8E0D3_9MICO</name>